<evidence type="ECO:0000256" key="6">
    <source>
        <dbReference type="SAM" id="Phobius"/>
    </source>
</evidence>
<dbReference type="PROSITE" id="PS50850">
    <property type="entry name" value="MFS"/>
    <property type="match status" value="1"/>
</dbReference>
<feature type="transmembrane region" description="Helical" evidence="6">
    <location>
        <begin position="537"/>
        <end position="557"/>
    </location>
</feature>
<name>A0A9W9LAD0_9EURO</name>
<comment type="subcellular location">
    <subcellularLocation>
        <location evidence="1">Membrane</location>
        <topology evidence="1">Multi-pass membrane protein</topology>
    </subcellularLocation>
</comment>
<dbReference type="CDD" id="cd17502">
    <property type="entry name" value="MFS_Azr1_MDR_like"/>
    <property type="match status" value="1"/>
</dbReference>
<evidence type="ECO:0000256" key="1">
    <source>
        <dbReference type="ARBA" id="ARBA00004141"/>
    </source>
</evidence>
<accession>A0A9W9LAD0</accession>
<evidence type="ECO:0000256" key="5">
    <source>
        <dbReference type="SAM" id="MobiDB-lite"/>
    </source>
</evidence>
<feature type="transmembrane region" description="Helical" evidence="6">
    <location>
        <begin position="137"/>
        <end position="155"/>
    </location>
</feature>
<feature type="transmembrane region" description="Helical" evidence="6">
    <location>
        <begin position="107"/>
        <end position="125"/>
    </location>
</feature>
<feature type="transmembrane region" description="Helical" evidence="6">
    <location>
        <begin position="265"/>
        <end position="284"/>
    </location>
</feature>
<dbReference type="InterPro" id="IPR036259">
    <property type="entry name" value="MFS_trans_sf"/>
</dbReference>
<dbReference type="PANTHER" id="PTHR23501">
    <property type="entry name" value="MAJOR FACILITATOR SUPERFAMILY"/>
    <property type="match status" value="1"/>
</dbReference>
<organism evidence="7 8">
    <name type="scientific">Penicillium atrosanguineum</name>
    <dbReference type="NCBI Taxonomy" id="1132637"/>
    <lineage>
        <taxon>Eukaryota</taxon>
        <taxon>Fungi</taxon>
        <taxon>Dikarya</taxon>
        <taxon>Ascomycota</taxon>
        <taxon>Pezizomycotina</taxon>
        <taxon>Eurotiomycetes</taxon>
        <taxon>Eurotiomycetidae</taxon>
        <taxon>Eurotiales</taxon>
        <taxon>Aspergillaceae</taxon>
        <taxon>Penicillium</taxon>
    </lineage>
</organism>
<dbReference type="InterPro" id="IPR011701">
    <property type="entry name" value="MFS"/>
</dbReference>
<feature type="transmembrane region" description="Helical" evidence="6">
    <location>
        <begin position="161"/>
        <end position="182"/>
    </location>
</feature>
<dbReference type="GO" id="GO:0022857">
    <property type="term" value="F:transmembrane transporter activity"/>
    <property type="evidence" value="ECO:0007669"/>
    <property type="project" value="InterPro"/>
</dbReference>
<reference evidence="7" key="1">
    <citation type="submission" date="2022-12" db="EMBL/GenBank/DDBJ databases">
        <authorList>
            <person name="Petersen C."/>
        </authorList>
    </citation>
    <scope>NUCLEOTIDE SEQUENCE</scope>
    <source>
        <strain evidence="7">IBT 21472</strain>
    </source>
</reference>
<gene>
    <name evidence="7" type="ORF">N7476_007159</name>
</gene>
<keyword evidence="2 6" id="KW-0812">Transmembrane</keyword>
<feature type="transmembrane region" description="Helical" evidence="6">
    <location>
        <begin position="69"/>
        <end position="87"/>
    </location>
</feature>
<keyword evidence="4 6" id="KW-0472">Membrane</keyword>
<protein>
    <submittedName>
        <fullName evidence="7">Uncharacterized protein</fullName>
    </submittedName>
</protein>
<dbReference type="Proteomes" id="UP001147746">
    <property type="component" value="Unassembled WGS sequence"/>
</dbReference>
<keyword evidence="8" id="KW-1185">Reference proteome</keyword>
<evidence type="ECO:0000256" key="3">
    <source>
        <dbReference type="ARBA" id="ARBA00022989"/>
    </source>
</evidence>
<feature type="compositionally biased region" description="Polar residues" evidence="5">
    <location>
        <begin position="570"/>
        <end position="579"/>
    </location>
</feature>
<evidence type="ECO:0000256" key="2">
    <source>
        <dbReference type="ARBA" id="ARBA00022692"/>
    </source>
</evidence>
<evidence type="ECO:0000313" key="7">
    <source>
        <dbReference type="EMBL" id="KAJ5311299.1"/>
    </source>
</evidence>
<dbReference type="AlphaFoldDB" id="A0A9W9LAD0"/>
<feature type="transmembrane region" description="Helical" evidence="6">
    <location>
        <begin position="372"/>
        <end position="389"/>
    </location>
</feature>
<feature type="transmembrane region" description="Helical" evidence="6">
    <location>
        <begin position="296"/>
        <end position="315"/>
    </location>
</feature>
<keyword evidence="3 6" id="KW-1133">Transmembrane helix</keyword>
<feature type="transmembrane region" description="Helical" evidence="6">
    <location>
        <begin position="335"/>
        <end position="360"/>
    </location>
</feature>
<feature type="compositionally biased region" description="Polar residues" evidence="5">
    <location>
        <begin position="1"/>
        <end position="11"/>
    </location>
</feature>
<dbReference type="FunFam" id="1.20.1250.20:FF:000196">
    <property type="entry name" value="MFS toxin efflux pump (AflT)"/>
    <property type="match status" value="1"/>
</dbReference>
<reference evidence="7" key="2">
    <citation type="journal article" date="2023" name="IMA Fungus">
        <title>Comparative genomic study of the Penicillium genus elucidates a diverse pangenome and 15 lateral gene transfer events.</title>
        <authorList>
            <person name="Petersen C."/>
            <person name="Sorensen T."/>
            <person name="Nielsen M.R."/>
            <person name="Sondergaard T.E."/>
            <person name="Sorensen J.L."/>
            <person name="Fitzpatrick D.A."/>
            <person name="Frisvad J.C."/>
            <person name="Nielsen K.L."/>
        </authorList>
    </citation>
    <scope>NUCLEOTIDE SEQUENCE</scope>
    <source>
        <strain evidence="7">IBT 21472</strain>
    </source>
</reference>
<feature type="transmembrane region" description="Helical" evidence="6">
    <location>
        <begin position="194"/>
        <end position="213"/>
    </location>
</feature>
<feature type="transmembrane region" description="Helical" evidence="6">
    <location>
        <begin position="429"/>
        <end position="451"/>
    </location>
</feature>
<evidence type="ECO:0000256" key="4">
    <source>
        <dbReference type="ARBA" id="ARBA00023136"/>
    </source>
</evidence>
<feature type="region of interest" description="Disordered" evidence="5">
    <location>
        <begin position="563"/>
        <end position="597"/>
    </location>
</feature>
<sequence length="597" mass="64715">MELLSIVSSPRTFEPERDDILAAQPSHPIDNNQTATKSIAPDGETSHNPNAASSGDEFENASRPKGIRFAILFLSILAGDFFVGYDSSCVATLTTVISDEFGSLNEIGWYGTSYLLASCSTILIYGQVYTFFSMKIAYMLSFFVFIIGSVVAATAPNSTAFIVGRAVSGLGSAGVFAGSSIIVANTTSLKHRPIYTAMSGGVECIALAFGPLISGAITRYSQWRISFYIIIPVGVVVIFSVFFFVHDIQRPEHADIPNRQKLKRLDIPGFVAFIPLAISVILALEWGGSEYTWGNWRIILLWVLVGVLLLVFLGIEYRSGDDSMFPLKLLYQRSVAFSALFTFCNSAALFVTAYYLPIYFQAIREATTFESGLMYLPTAVPFALAILVAGPITTMIGYYTPVMVTGTILMVIATGLYTTFSPTTPPIEWISYQILYGLGVGLAFQQPFIAVQTVLPESAVATALVAIFFTQEIGGIVALSIAQNLFTNRLTRELAKEVPGLDPSTVLKNGALGIMKTVPATYVEGVKTAYNDAIVDVYYLALVLTCMTVVAAFGIEWRSVKEEGKEKDQQGSSLQTGENKTGGERSRSDALATSQHS</sequence>
<feature type="transmembrane region" description="Helical" evidence="6">
    <location>
        <begin position="225"/>
        <end position="245"/>
    </location>
</feature>
<dbReference type="SUPFAM" id="SSF103473">
    <property type="entry name" value="MFS general substrate transporter"/>
    <property type="match status" value="1"/>
</dbReference>
<dbReference type="PANTHER" id="PTHR23501:SF201">
    <property type="entry name" value="MFS AFLATOXIN EFFLUX PUMP"/>
    <property type="match status" value="1"/>
</dbReference>
<feature type="transmembrane region" description="Helical" evidence="6">
    <location>
        <begin position="463"/>
        <end position="482"/>
    </location>
</feature>
<evidence type="ECO:0000313" key="8">
    <source>
        <dbReference type="Proteomes" id="UP001147746"/>
    </source>
</evidence>
<proteinExistence type="predicted"/>
<dbReference type="Gene3D" id="1.20.1250.20">
    <property type="entry name" value="MFS general substrate transporter like domains"/>
    <property type="match status" value="2"/>
</dbReference>
<dbReference type="InterPro" id="IPR020846">
    <property type="entry name" value="MFS_dom"/>
</dbReference>
<comment type="caution">
    <text evidence="7">The sequence shown here is derived from an EMBL/GenBank/DDBJ whole genome shotgun (WGS) entry which is preliminary data.</text>
</comment>
<dbReference type="GO" id="GO:0005886">
    <property type="term" value="C:plasma membrane"/>
    <property type="evidence" value="ECO:0007669"/>
    <property type="project" value="TreeGrafter"/>
</dbReference>
<feature type="transmembrane region" description="Helical" evidence="6">
    <location>
        <begin position="396"/>
        <end position="417"/>
    </location>
</feature>
<dbReference type="EMBL" id="JAPZBO010000007">
    <property type="protein sequence ID" value="KAJ5311299.1"/>
    <property type="molecule type" value="Genomic_DNA"/>
</dbReference>
<feature type="region of interest" description="Disordered" evidence="5">
    <location>
        <begin position="1"/>
        <end position="60"/>
    </location>
</feature>
<dbReference type="Pfam" id="PF07690">
    <property type="entry name" value="MFS_1"/>
    <property type="match status" value="1"/>
</dbReference>